<keyword evidence="1" id="KW-0812">Transmembrane</keyword>
<protein>
    <submittedName>
        <fullName evidence="2">Uncharacterized protein</fullName>
    </submittedName>
</protein>
<accession>A0A2V1DVZ5</accession>
<sequence length="107" mass="13012">MLFFSASFFLREFELGYGVESFCLAFFMMTHFFLFIYIKLHRRPCCLHSYSELYIAFVIDSAFLHDIYMAFLLRHFDRLNFFSLLCSVFLLRIFHAFLHNVVERIYS</sequence>
<proteinExistence type="predicted"/>
<organism evidence="2 3">
    <name type="scientific">Periconia macrospinosa</name>
    <dbReference type="NCBI Taxonomy" id="97972"/>
    <lineage>
        <taxon>Eukaryota</taxon>
        <taxon>Fungi</taxon>
        <taxon>Dikarya</taxon>
        <taxon>Ascomycota</taxon>
        <taxon>Pezizomycotina</taxon>
        <taxon>Dothideomycetes</taxon>
        <taxon>Pleosporomycetidae</taxon>
        <taxon>Pleosporales</taxon>
        <taxon>Massarineae</taxon>
        <taxon>Periconiaceae</taxon>
        <taxon>Periconia</taxon>
    </lineage>
</organism>
<name>A0A2V1DVZ5_9PLEO</name>
<dbReference type="AlphaFoldDB" id="A0A2V1DVZ5"/>
<evidence type="ECO:0000256" key="1">
    <source>
        <dbReference type="SAM" id="Phobius"/>
    </source>
</evidence>
<dbReference type="Proteomes" id="UP000244855">
    <property type="component" value="Unassembled WGS sequence"/>
</dbReference>
<keyword evidence="1" id="KW-1133">Transmembrane helix</keyword>
<evidence type="ECO:0000313" key="2">
    <source>
        <dbReference type="EMBL" id="PVI02523.1"/>
    </source>
</evidence>
<reference evidence="2 3" key="1">
    <citation type="journal article" date="2018" name="Sci. Rep.">
        <title>Comparative genomics provides insights into the lifestyle and reveals functional heterogeneity of dark septate endophytic fungi.</title>
        <authorList>
            <person name="Knapp D.G."/>
            <person name="Nemeth J.B."/>
            <person name="Barry K."/>
            <person name="Hainaut M."/>
            <person name="Henrissat B."/>
            <person name="Johnson J."/>
            <person name="Kuo A."/>
            <person name="Lim J.H.P."/>
            <person name="Lipzen A."/>
            <person name="Nolan M."/>
            <person name="Ohm R.A."/>
            <person name="Tamas L."/>
            <person name="Grigoriev I.V."/>
            <person name="Spatafora J.W."/>
            <person name="Nagy L.G."/>
            <person name="Kovacs G.M."/>
        </authorList>
    </citation>
    <scope>NUCLEOTIDE SEQUENCE [LARGE SCALE GENOMIC DNA]</scope>
    <source>
        <strain evidence="2 3">DSE2036</strain>
    </source>
</reference>
<keyword evidence="1" id="KW-0472">Membrane</keyword>
<dbReference type="EMBL" id="KZ805342">
    <property type="protein sequence ID" value="PVI02523.1"/>
    <property type="molecule type" value="Genomic_DNA"/>
</dbReference>
<feature type="transmembrane region" description="Helical" evidence="1">
    <location>
        <begin position="50"/>
        <end position="73"/>
    </location>
</feature>
<feature type="transmembrane region" description="Helical" evidence="1">
    <location>
        <begin position="79"/>
        <end position="98"/>
    </location>
</feature>
<keyword evidence="3" id="KW-1185">Reference proteome</keyword>
<evidence type="ECO:0000313" key="3">
    <source>
        <dbReference type="Proteomes" id="UP000244855"/>
    </source>
</evidence>
<feature type="transmembrane region" description="Helical" evidence="1">
    <location>
        <begin position="15"/>
        <end position="38"/>
    </location>
</feature>
<gene>
    <name evidence="2" type="ORF">DM02DRAFT_304087</name>
</gene>